<feature type="signal peptide" evidence="1">
    <location>
        <begin position="1"/>
        <end position="25"/>
    </location>
</feature>
<dbReference type="Pfam" id="PF03413">
    <property type="entry name" value="PepSY"/>
    <property type="match status" value="1"/>
</dbReference>
<dbReference type="AlphaFoldDB" id="A0A380NHR5"/>
<evidence type="ECO:0000259" key="2">
    <source>
        <dbReference type="Pfam" id="PF03413"/>
    </source>
</evidence>
<dbReference type="Gene3D" id="3.10.450.40">
    <property type="match status" value="1"/>
</dbReference>
<evidence type="ECO:0000256" key="1">
    <source>
        <dbReference type="SAM" id="SignalP"/>
    </source>
</evidence>
<protein>
    <submittedName>
        <fullName evidence="3">Peptidase propeptide and YPEB domain</fullName>
    </submittedName>
</protein>
<dbReference type="Proteomes" id="UP000255367">
    <property type="component" value="Unassembled WGS sequence"/>
</dbReference>
<name>A0A380NHR5_9FIRM</name>
<dbReference type="InterPro" id="IPR025711">
    <property type="entry name" value="PepSY"/>
</dbReference>
<reference evidence="3 4" key="1">
    <citation type="submission" date="2018-06" db="EMBL/GenBank/DDBJ databases">
        <authorList>
            <consortium name="Pathogen Informatics"/>
            <person name="Doyle S."/>
        </authorList>
    </citation>
    <scope>NUCLEOTIDE SEQUENCE [LARGE SCALE GENOMIC DNA]</scope>
    <source>
        <strain evidence="3 4">NCTC12020</strain>
    </source>
</reference>
<keyword evidence="1" id="KW-0732">Signal</keyword>
<feature type="chain" id="PRO_5016623756" evidence="1">
    <location>
        <begin position="26"/>
        <end position="94"/>
    </location>
</feature>
<dbReference type="OrthoDB" id="9780101at2"/>
<evidence type="ECO:0000313" key="3">
    <source>
        <dbReference type="EMBL" id="SUP39969.1"/>
    </source>
</evidence>
<feature type="domain" description="PepSY" evidence="2">
    <location>
        <begin position="29"/>
        <end position="88"/>
    </location>
</feature>
<accession>A0A380NHR5</accession>
<sequence length="94" mass="10354">MKMNKSLKVLAVSLVAAGSFSFAQASGEITLEQATELALAKVPGANTSHVYKAHPDWENGRKVYEGKIFFNGVEYEFEIDAATGQITEWDIDRD</sequence>
<keyword evidence="4" id="KW-1185">Reference proteome</keyword>
<organism evidence="3 4">
    <name type="scientific">Veillonella criceti</name>
    <dbReference type="NCBI Taxonomy" id="103891"/>
    <lineage>
        <taxon>Bacteria</taxon>
        <taxon>Bacillati</taxon>
        <taxon>Bacillota</taxon>
        <taxon>Negativicutes</taxon>
        <taxon>Veillonellales</taxon>
        <taxon>Veillonellaceae</taxon>
        <taxon>Veillonella</taxon>
    </lineage>
</organism>
<dbReference type="RefSeq" id="WP_115309456.1">
    <property type="nucleotide sequence ID" value="NZ_UHIO01000001.1"/>
</dbReference>
<dbReference type="EMBL" id="UHIO01000001">
    <property type="protein sequence ID" value="SUP39969.1"/>
    <property type="molecule type" value="Genomic_DNA"/>
</dbReference>
<proteinExistence type="predicted"/>
<evidence type="ECO:0000313" key="4">
    <source>
        <dbReference type="Proteomes" id="UP000255367"/>
    </source>
</evidence>
<gene>
    <name evidence="3" type="ORF">NCTC12020_00178</name>
</gene>